<dbReference type="EMBL" id="JAUUTY010000003">
    <property type="protein sequence ID" value="KAK1662303.1"/>
    <property type="molecule type" value="Genomic_DNA"/>
</dbReference>
<dbReference type="InterPro" id="IPR005123">
    <property type="entry name" value="Oxoglu/Fe-dep_dioxygenase_dom"/>
</dbReference>
<dbReference type="GO" id="GO:0046872">
    <property type="term" value="F:metal ion binding"/>
    <property type="evidence" value="ECO:0007669"/>
    <property type="project" value="UniProtKB-KW"/>
</dbReference>
<dbReference type="PROSITE" id="PS51471">
    <property type="entry name" value="FE2OG_OXY"/>
    <property type="match status" value="1"/>
</dbReference>
<comment type="caution">
    <text evidence="3">The sequence shown here is derived from an EMBL/GenBank/DDBJ whole genome shotgun (WGS) entry which is preliminary data.</text>
</comment>
<sequence>MATSLPAPAVMIPPRVDLDGDDSSTLVRGTPEWLRRAGLIRCALETHGCVAVGCRRRVPPELRERMLVAMAGLFALPAEAKRRTGDADGPYKSFGVLLPYMERRDSAACRHEAFAVLNAGGAGAGEVARAFVARAWPNGNDRFLETLTSTAAETTRLARVILAMVIDSYGLAHRSDEIVGTTDANFRMLRYCKDSVGTSPPPDEQPAVALAAHVDGSYLTVLFQNDVDGFELRTRNGGEWVGVRPPGPDSLLVVAGQALVAWSNGRVHAPLHRVVAVGGREDRLSCGVFLQPTKNFVVDAPPELVTADTPRRFRPFEYVDYLRFKHTAGNSNGDDVLHRFAGM</sequence>
<dbReference type="PANTHER" id="PTHR47990">
    <property type="entry name" value="2-OXOGLUTARATE (2OG) AND FE(II)-DEPENDENT OXYGENASE SUPERFAMILY PROTEIN-RELATED"/>
    <property type="match status" value="1"/>
</dbReference>
<keyword evidence="1" id="KW-0479">Metal-binding</keyword>
<organism evidence="3 4">
    <name type="scientific">Lolium multiflorum</name>
    <name type="common">Italian ryegrass</name>
    <name type="synonym">Lolium perenne subsp. multiflorum</name>
    <dbReference type="NCBI Taxonomy" id="4521"/>
    <lineage>
        <taxon>Eukaryota</taxon>
        <taxon>Viridiplantae</taxon>
        <taxon>Streptophyta</taxon>
        <taxon>Embryophyta</taxon>
        <taxon>Tracheophyta</taxon>
        <taxon>Spermatophyta</taxon>
        <taxon>Magnoliopsida</taxon>
        <taxon>Liliopsida</taxon>
        <taxon>Poales</taxon>
        <taxon>Poaceae</taxon>
        <taxon>BOP clade</taxon>
        <taxon>Pooideae</taxon>
        <taxon>Poodae</taxon>
        <taxon>Poeae</taxon>
        <taxon>Poeae Chloroplast Group 2 (Poeae type)</taxon>
        <taxon>Loliodinae</taxon>
        <taxon>Loliinae</taxon>
        <taxon>Lolium</taxon>
    </lineage>
</organism>
<evidence type="ECO:0000313" key="4">
    <source>
        <dbReference type="Proteomes" id="UP001231189"/>
    </source>
</evidence>
<keyword evidence="4" id="KW-1185">Reference proteome</keyword>
<gene>
    <name evidence="3" type="ORF">QYE76_050462</name>
</gene>
<accession>A0AAD8WJ87</accession>
<dbReference type="AlphaFoldDB" id="A0AAD8WJ87"/>
<proteinExistence type="inferred from homology"/>
<dbReference type="Proteomes" id="UP001231189">
    <property type="component" value="Unassembled WGS sequence"/>
</dbReference>
<evidence type="ECO:0000259" key="2">
    <source>
        <dbReference type="PROSITE" id="PS51471"/>
    </source>
</evidence>
<comment type="similarity">
    <text evidence="1">Belongs to the iron/ascorbate-dependent oxidoreductase family.</text>
</comment>
<dbReference type="SUPFAM" id="SSF51197">
    <property type="entry name" value="Clavaminate synthase-like"/>
    <property type="match status" value="1"/>
</dbReference>
<dbReference type="InterPro" id="IPR027443">
    <property type="entry name" value="IPNS-like_sf"/>
</dbReference>
<name>A0AAD8WJ87_LOLMU</name>
<dbReference type="InterPro" id="IPR050231">
    <property type="entry name" value="Iron_ascorbate_oxido_reductase"/>
</dbReference>
<dbReference type="InterPro" id="IPR044861">
    <property type="entry name" value="IPNS-like_FE2OG_OXY"/>
</dbReference>
<keyword evidence="1" id="KW-0560">Oxidoreductase</keyword>
<reference evidence="3" key="1">
    <citation type="submission" date="2023-07" db="EMBL/GenBank/DDBJ databases">
        <title>A chromosome-level genome assembly of Lolium multiflorum.</title>
        <authorList>
            <person name="Chen Y."/>
            <person name="Copetti D."/>
            <person name="Kolliker R."/>
            <person name="Studer B."/>
        </authorList>
    </citation>
    <scope>NUCLEOTIDE SEQUENCE</scope>
    <source>
        <strain evidence="3">02402/16</strain>
        <tissue evidence="3">Leaf</tissue>
    </source>
</reference>
<keyword evidence="1" id="KW-0408">Iron</keyword>
<dbReference type="Pfam" id="PF03171">
    <property type="entry name" value="2OG-FeII_Oxy"/>
    <property type="match status" value="1"/>
</dbReference>
<evidence type="ECO:0000256" key="1">
    <source>
        <dbReference type="RuleBase" id="RU003682"/>
    </source>
</evidence>
<dbReference type="GO" id="GO:0016491">
    <property type="term" value="F:oxidoreductase activity"/>
    <property type="evidence" value="ECO:0007669"/>
    <property type="project" value="UniProtKB-KW"/>
</dbReference>
<evidence type="ECO:0000313" key="3">
    <source>
        <dbReference type="EMBL" id="KAK1662303.1"/>
    </source>
</evidence>
<feature type="domain" description="Fe2OG dioxygenase" evidence="2">
    <location>
        <begin position="181"/>
        <end position="292"/>
    </location>
</feature>
<protein>
    <recommendedName>
        <fullName evidence="2">Fe2OG dioxygenase domain-containing protein</fullName>
    </recommendedName>
</protein>
<dbReference type="Gene3D" id="2.60.120.330">
    <property type="entry name" value="B-lactam Antibiotic, Isopenicillin N Synthase, Chain"/>
    <property type="match status" value="1"/>
</dbReference>